<dbReference type="Proteomes" id="UP001565200">
    <property type="component" value="Unassembled WGS sequence"/>
</dbReference>
<evidence type="ECO:0000313" key="3">
    <source>
        <dbReference type="EMBL" id="MEY8246066.1"/>
    </source>
</evidence>
<dbReference type="InterPro" id="IPR028204">
    <property type="entry name" value="Tricorn_C1"/>
</dbReference>
<keyword evidence="4" id="KW-1185">Reference proteome</keyword>
<reference evidence="3 4" key="1">
    <citation type="submission" date="2024-03" db="EMBL/GenBank/DDBJ databases">
        <title>Mouse gut bacterial collection (mGBC) of GemPharmatech.</title>
        <authorList>
            <person name="He Y."/>
            <person name="Dong L."/>
            <person name="Wu D."/>
            <person name="Gao X."/>
            <person name="Lin Z."/>
        </authorList>
    </citation>
    <scope>NUCLEOTIDE SEQUENCE [LARGE SCALE GENOMIC DNA]</scope>
    <source>
        <strain evidence="3 4">54-13</strain>
    </source>
</reference>
<organism evidence="3 4">
    <name type="scientific">Heminiphilus faecis</name>
    <dbReference type="NCBI Taxonomy" id="2601703"/>
    <lineage>
        <taxon>Bacteria</taxon>
        <taxon>Pseudomonadati</taxon>
        <taxon>Bacteroidota</taxon>
        <taxon>Bacteroidia</taxon>
        <taxon>Bacteroidales</taxon>
        <taxon>Muribaculaceae</taxon>
        <taxon>Heminiphilus</taxon>
    </lineage>
</organism>
<comment type="caution">
    <text evidence="3">The sequence shown here is derived from an EMBL/GenBank/DDBJ whole genome shotgun (WGS) entry which is preliminary data.</text>
</comment>
<dbReference type="SMART" id="SM00245">
    <property type="entry name" value="TSPc"/>
    <property type="match status" value="1"/>
</dbReference>
<name>A0ABV4CZG2_9BACT</name>
<dbReference type="RefSeq" id="WP_121699998.1">
    <property type="nucleotide sequence ID" value="NZ_JBCLPP010000031.1"/>
</dbReference>
<proteinExistence type="predicted"/>
<dbReference type="InterPro" id="IPR005151">
    <property type="entry name" value="Tail-specific_protease"/>
</dbReference>
<dbReference type="CDD" id="cd07563">
    <property type="entry name" value="Peptidase_S41_IRBP"/>
    <property type="match status" value="1"/>
</dbReference>
<accession>A0ABV4CZG2</accession>
<dbReference type="Gene3D" id="3.90.226.10">
    <property type="entry name" value="2-enoyl-CoA Hydratase, Chain A, domain 1"/>
    <property type="match status" value="1"/>
</dbReference>
<dbReference type="PANTHER" id="PTHR11261">
    <property type="entry name" value="INTERPHOTORECEPTOR RETINOID-BINDING PROTEIN"/>
    <property type="match status" value="1"/>
</dbReference>
<feature type="signal peptide" evidence="1">
    <location>
        <begin position="1"/>
        <end position="21"/>
    </location>
</feature>
<dbReference type="SUPFAM" id="SSF52096">
    <property type="entry name" value="ClpP/crotonase"/>
    <property type="match status" value="1"/>
</dbReference>
<dbReference type="PROSITE" id="PS51257">
    <property type="entry name" value="PROKAR_LIPOPROTEIN"/>
    <property type="match status" value="1"/>
</dbReference>
<feature type="domain" description="Tail specific protease" evidence="2">
    <location>
        <begin position="129"/>
        <end position="312"/>
    </location>
</feature>
<evidence type="ECO:0000256" key="1">
    <source>
        <dbReference type="SAM" id="SignalP"/>
    </source>
</evidence>
<keyword evidence="1" id="KW-0732">Signal</keyword>
<dbReference type="Pfam" id="PF14684">
    <property type="entry name" value="Tricorn_C1"/>
    <property type="match status" value="1"/>
</dbReference>
<sequence>MIRICYLMMLVLLAATTSCHKLESWSDSQHGNFEALWSIMDQHYCFFTEKGVDWDEIHSRYVAKVSDDMTDKELFYVCADMLNELRDGHTNLSSSFNVSYYRKWWSDYPENYNARLVEEHYLNFNYLSAGGMDYAILPQNVGYMRYSSFNSMVGESNLDQILLHLNVCDGLIIDVRDNGGGSMTNVETIVRRFITERTLAGYISHKTGPGHDDFSEPYAYYYDPAEAGRIMWGKPVVVLASRGTFSAANNFVSIMQYRPNTVIAGSTTGGGSGMPFNSELPNGWGIRFSACSVLDAKGNTTEQGIEPTPGCAVDLDPVQALDGHDTILDFAISYLTGTSFAYNRQ</sequence>
<dbReference type="InterPro" id="IPR029045">
    <property type="entry name" value="ClpP/crotonase-like_dom_sf"/>
</dbReference>
<feature type="chain" id="PRO_5047065751" evidence="1">
    <location>
        <begin position="22"/>
        <end position="345"/>
    </location>
</feature>
<dbReference type="Gene3D" id="3.30.750.44">
    <property type="match status" value="1"/>
</dbReference>
<protein>
    <submittedName>
        <fullName evidence="3">S41 family peptidase</fullName>
    </submittedName>
</protein>
<evidence type="ECO:0000259" key="2">
    <source>
        <dbReference type="SMART" id="SM00245"/>
    </source>
</evidence>
<dbReference type="EMBL" id="JBCLPP010000031">
    <property type="protein sequence ID" value="MEY8246066.1"/>
    <property type="molecule type" value="Genomic_DNA"/>
</dbReference>
<evidence type="ECO:0000313" key="4">
    <source>
        <dbReference type="Proteomes" id="UP001565200"/>
    </source>
</evidence>
<gene>
    <name evidence="3" type="ORF">AAK873_10625</name>
</gene>
<dbReference type="Pfam" id="PF03572">
    <property type="entry name" value="Peptidase_S41"/>
    <property type="match status" value="1"/>
</dbReference>
<dbReference type="PANTHER" id="PTHR11261:SF3">
    <property type="entry name" value="RETINOL-BINDING PROTEIN 3"/>
    <property type="match status" value="1"/>
</dbReference>